<dbReference type="Proteomes" id="UP000268321">
    <property type="component" value="Unassembled WGS sequence"/>
</dbReference>
<dbReference type="PANTHER" id="PTHR28019">
    <property type="entry name" value="CELL MEMBRANE PROTEIN YLR413W-RELATED"/>
    <property type="match status" value="1"/>
</dbReference>
<dbReference type="GO" id="GO:0031505">
    <property type="term" value="P:fungal-type cell wall organization"/>
    <property type="evidence" value="ECO:0007669"/>
    <property type="project" value="TreeGrafter"/>
</dbReference>
<proteinExistence type="predicted"/>
<feature type="transmembrane region" description="Helical" evidence="1">
    <location>
        <begin position="262"/>
        <end position="286"/>
    </location>
</feature>
<reference evidence="3" key="1">
    <citation type="journal article" date="2018" name="Nat. Microbiol.">
        <title>Leveraging single-cell genomics to expand the fungal tree of life.</title>
        <authorList>
            <person name="Ahrendt S.R."/>
            <person name="Quandt C.A."/>
            <person name="Ciobanu D."/>
            <person name="Clum A."/>
            <person name="Salamov A."/>
            <person name="Andreopoulos B."/>
            <person name="Cheng J.F."/>
            <person name="Woyke T."/>
            <person name="Pelin A."/>
            <person name="Henrissat B."/>
            <person name="Reynolds N.K."/>
            <person name="Benny G.L."/>
            <person name="Smith M.E."/>
            <person name="James T.Y."/>
            <person name="Grigoriev I.V."/>
        </authorList>
    </citation>
    <scope>NUCLEOTIDE SEQUENCE [LARGE SCALE GENOMIC DNA]</scope>
    <source>
        <strain evidence="3">Baker2002</strain>
    </source>
</reference>
<feature type="transmembrane region" description="Helical" evidence="1">
    <location>
        <begin position="225"/>
        <end position="250"/>
    </location>
</feature>
<keyword evidence="1" id="KW-0812">Transmembrane</keyword>
<name>A0A4P9ZCN0_9ASCO</name>
<keyword evidence="1" id="KW-1133">Transmembrane helix</keyword>
<evidence type="ECO:0000313" key="3">
    <source>
        <dbReference type="Proteomes" id="UP000268321"/>
    </source>
</evidence>
<organism evidence="2 3">
    <name type="scientific">Metschnikowia bicuspidata</name>
    <dbReference type="NCBI Taxonomy" id="27322"/>
    <lineage>
        <taxon>Eukaryota</taxon>
        <taxon>Fungi</taxon>
        <taxon>Dikarya</taxon>
        <taxon>Ascomycota</taxon>
        <taxon>Saccharomycotina</taxon>
        <taxon>Pichiomycetes</taxon>
        <taxon>Metschnikowiaceae</taxon>
        <taxon>Metschnikowia</taxon>
    </lineage>
</organism>
<dbReference type="Pfam" id="PF06687">
    <property type="entry name" value="SUR7"/>
    <property type="match status" value="1"/>
</dbReference>
<feature type="transmembrane region" description="Helical" evidence="1">
    <location>
        <begin position="306"/>
        <end position="334"/>
    </location>
</feature>
<dbReference type="GO" id="GO:0051285">
    <property type="term" value="C:cell cortex of cell tip"/>
    <property type="evidence" value="ECO:0007669"/>
    <property type="project" value="TreeGrafter"/>
</dbReference>
<protein>
    <recommendedName>
        <fullName evidence="4">SUR7-domain-containing protein</fullName>
    </recommendedName>
</protein>
<keyword evidence="1" id="KW-0472">Membrane</keyword>
<accession>A0A4P9ZCN0</accession>
<evidence type="ECO:0000313" key="2">
    <source>
        <dbReference type="EMBL" id="RKP30112.1"/>
    </source>
</evidence>
<dbReference type="InterPro" id="IPR052413">
    <property type="entry name" value="SUR7_domain"/>
</dbReference>
<dbReference type="PANTHER" id="PTHR28019:SF2">
    <property type="entry name" value="CELL MEMBRANE PROTEIN YLR413W-RELATED"/>
    <property type="match status" value="1"/>
</dbReference>
<dbReference type="AlphaFoldDB" id="A0A4P9ZCN0"/>
<dbReference type="GO" id="GO:0005886">
    <property type="term" value="C:plasma membrane"/>
    <property type="evidence" value="ECO:0007669"/>
    <property type="project" value="InterPro"/>
</dbReference>
<evidence type="ECO:0000256" key="1">
    <source>
        <dbReference type="SAM" id="Phobius"/>
    </source>
</evidence>
<sequence>IFMFCRFLAFFFTIATIVLSSWALVGSYKNANYLTNNFLLSFQLNNLNVSALLEEAVNAKRDAIASSLSLPPTLATIAADIINNHSTTNDLLQNIARSVNASQLGLADIYSVSFWGYCKGSINGTIEQNPEIGKYSQLSNKDVTWLYCTPPKVGYTFDPLAILKEELLSAINASALLHTNGPLSSVMSTLSSQLLAVVDLMTYNTIDLPGDLEYFLTLLGNLKDVGFACILAGACLATISLMFQLTIMCCSPNFFCLSCLNFMFMALTLIIVVFGSGLTTGVFIFVRKVLNQKMQQYGIKPFLSVQFYAFSWSAVAAALCCFVFSIIGYCCGCFKSDRLTRISRLRRNEPELKYDHKM</sequence>
<evidence type="ECO:0008006" key="4">
    <source>
        <dbReference type="Google" id="ProtNLM"/>
    </source>
</evidence>
<dbReference type="OrthoDB" id="4480814at2759"/>
<dbReference type="EMBL" id="ML004466">
    <property type="protein sequence ID" value="RKP30112.1"/>
    <property type="molecule type" value="Genomic_DNA"/>
</dbReference>
<keyword evidence="3" id="KW-1185">Reference proteome</keyword>
<feature type="non-terminal residue" evidence="2">
    <location>
        <position position="1"/>
    </location>
</feature>
<gene>
    <name evidence="2" type="ORF">METBISCDRAFT_17050</name>
</gene>
<dbReference type="InterPro" id="IPR009571">
    <property type="entry name" value="SUR7/Rim9-like_fungi"/>
</dbReference>